<reference evidence="1" key="2">
    <citation type="submission" date="2025-08" db="UniProtKB">
        <authorList>
            <consortium name="Ensembl"/>
        </authorList>
    </citation>
    <scope>IDENTIFICATION</scope>
</reference>
<evidence type="ECO:0000313" key="1">
    <source>
        <dbReference type="Ensembl" id="ENSELUP00000087927.1"/>
    </source>
</evidence>
<dbReference type="SUPFAM" id="SSF53098">
    <property type="entry name" value="Ribonuclease H-like"/>
    <property type="match status" value="1"/>
</dbReference>
<dbReference type="AlphaFoldDB" id="A0AAY5KN92"/>
<evidence type="ECO:0000313" key="2">
    <source>
        <dbReference type="Proteomes" id="UP000265140"/>
    </source>
</evidence>
<dbReference type="Ensembl" id="ENSELUT00000104225.1">
    <property type="protein sequence ID" value="ENSELUP00000087927.1"/>
    <property type="gene ID" value="ENSELUG00000012581.3"/>
</dbReference>
<protein>
    <recommendedName>
        <fullName evidence="3">HAT C-terminal dimerisation domain-containing protein</fullName>
    </recommendedName>
</protein>
<dbReference type="Proteomes" id="UP000265140">
    <property type="component" value="Chromosome 11"/>
</dbReference>
<evidence type="ECO:0008006" key="3">
    <source>
        <dbReference type="Google" id="ProtNLM"/>
    </source>
</evidence>
<sequence>FYFEKMNSENRPVCLLCTECISVCKEYNLRRHFKTTHANFDTTFPLGSDARRHKICGLTSCYEQRRRTLFRACTEQERAMSASLRVAWILGKKKREFTDAETVKECMLASIEEVTDEKTQNSLIDSIKKIPLSDTSTIRRKETLALDICETLLDKLRKAELMSLAVDESTDNSNLAQLCLYVRFFDGEFFREDQLGLIHLVGQATGEVLFNTIVTFFGENQTQGLSARLAAVAPHLRSLHCLIHQSLLCAKLSGELKETMDCVIAIINFIRCTSSLQLNAFKRKLTLFSADLCPGKILHFPTLRKSDLQITDVMTRFIDALKNTFATRFDHFSIPTEVMRFVNDPFCGGEFSSKAKELVMSLNEASLQLKLIDIRSSEDLQQSFQLAGSEKFWTHEVSHEKFSHSRSLVLFILTMFGSTYTCKSLFSHMKAIKTNNRESLSAQHLHHCMRIALTTYVNEISKKNRFLNMWCISF</sequence>
<dbReference type="PANTHER" id="PTHR45913:SF21">
    <property type="entry name" value="DUF4371 DOMAIN-CONTAINING PROTEIN"/>
    <property type="match status" value="1"/>
</dbReference>
<accession>A0AAY5KN92</accession>
<reference evidence="1 2" key="1">
    <citation type="submission" date="2020-02" db="EMBL/GenBank/DDBJ databases">
        <title>Esox lucius (northern pike) genome, fEsoLuc1, primary haplotype.</title>
        <authorList>
            <person name="Myers G."/>
            <person name="Karagic N."/>
            <person name="Meyer A."/>
            <person name="Pippel M."/>
            <person name="Reichard M."/>
            <person name="Winkler S."/>
            <person name="Tracey A."/>
            <person name="Sims Y."/>
            <person name="Howe K."/>
            <person name="Rhie A."/>
            <person name="Formenti G."/>
            <person name="Durbin R."/>
            <person name="Fedrigo O."/>
            <person name="Jarvis E.D."/>
        </authorList>
    </citation>
    <scope>NUCLEOTIDE SEQUENCE [LARGE SCALE GENOMIC DNA]</scope>
</reference>
<name>A0AAY5KN92_ESOLU</name>
<reference evidence="1" key="3">
    <citation type="submission" date="2025-09" db="UniProtKB">
        <authorList>
            <consortium name="Ensembl"/>
        </authorList>
    </citation>
    <scope>IDENTIFICATION</scope>
</reference>
<organism evidence="1 2">
    <name type="scientific">Esox lucius</name>
    <name type="common">Northern pike</name>
    <dbReference type="NCBI Taxonomy" id="8010"/>
    <lineage>
        <taxon>Eukaryota</taxon>
        <taxon>Metazoa</taxon>
        <taxon>Chordata</taxon>
        <taxon>Craniata</taxon>
        <taxon>Vertebrata</taxon>
        <taxon>Euteleostomi</taxon>
        <taxon>Actinopterygii</taxon>
        <taxon>Neopterygii</taxon>
        <taxon>Teleostei</taxon>
        <taxon>Protacanthopterygii</taxon>
        <taxon>Esociformes</taxon>
        <taxon>Esocidae</taxon>
        <taxon>Esox</taxon>
    </lineage>
</organism>
<dbReference type="InterPro" id="IPR012337">
    <property type="entry name" value="RNaseH-like_sf"/>
</dbReference>
<keyword evidence="2" id="KW-1185">Reference proteome</keyword>
<proteinExistence type="predicted"/>
<dbReference type="GeneTree" id="ENSGT00950000182812"/>
<dbReference type="PANTHER" id="PTHR45913">
    <property type="entry name" value="EPM2A-INTERACTING PROTEIN 1"/>
    <property type="match status" value="1"/>
</dbReference>